<keyword evidence="3 8" id="KW-0812">Transmembrane</keyword>
<comment type="subcellular location">
    <subcellularLocation>
        <location evidence="8">Cell membrane</location>
        <topology evidence="8">Multi-pass membrane protein</topology>
    </subcellularLocation>
    <subcellularLocation>
        <location evidence="1">Membrane</location>
        <topology evidence="1">Multi-pass membrane protein</topology>
    </subcellularLocation>
</comment>
<name>A0ABW9QZJ9_9ACTN</name>
<keyword evidence="2 8" id="KW-0813">Transport</keyword>
<organism evidence="11 12">
    <name type="scientific">Acidiferrimicrobium australe</name>
    <dbReference type="NCBI Taxonomy" id="2664430"/>
    <lineage>
        <taxon>Bacteria</taxon>
        <taxon>Bacillati</taxon>
        <taxon>Actinomycetota</taxon>
        <taxon>Acidimicrobiia</taxon>
        <taxon>Acidimicrobiales</taxon>
        <taxon>Acidimicrobiaceae</taxon>
        <taxon>Acidiferrimicrobium</taxon>
    </lineage>
</organism>
<dbReference type="InterPro" id="IPR035906">
    <property type="entry name" value="MetI-like_sf"/>
</dbReference>
<evidence type="ECO:0000256" key="7">
    <source>
        <dbReference type="ARBA" id="ARBA00023136"/>
    </source>
</evidence>
<proteinExistence type="inferred from homology"/>
<comment type="caution">
    <text evidence="11">The sequence shown here is derived from an EMBL/GenBank/DDBJ whole genome shotgun (WGS) entry which is preliminary data.</text>
</comment>
<feature type="domain" description="ABC transmembrane type-1" evidence="10">
    <location>
        <begin position="41"/>
        <end position="240"/>
    </location>
</feature>
<keyword evidence="12" id="KW-1185">Reference proteome</keyword>
<feature type="transmembrane region" description="Helical" evidence="8">
    <location>
        <begin position="37"/>
        <end position="67"/>
    </location>
</feature>
<evidence type="ECO:0000259" key="9">
    <source>
        <dbReference type="PROSITE" id="PS50893"/>
    </source>
</evidence>
<dbReference type="EMBL" id="WJHE01001390">
    <property type="protein sequence ID" value="MST35056.1"/>
    <property type="molecule type" value="Genomic_DNA"/>
</dbReference>
<dbReference type="InterPro" id="IPR003439">
    <property type="entry name" value="ABC_transporter-like_ATP-bd"/>
</dbReference>
<dbReference type="PANTHER" id="PTHR42781">
    <property type="entry name" value="SPERMIDINE/PUTRESCINE IMPORT ATP-BINDING PROTEIN POTA"/>
    <property type="match status" value="1"/>
</dbReference>
<dbReference type="CDD" id="cd06261">
    <property type="entry name" value="TM_PBP2"/>
    <property type="match status" value="1"/>
</dbReference>
<dbReference type="InterPro" id="IPR050093">
    <property type="entry name" value="ABC_SmlMolc_Importer"/>
</dbReference>
<dbReference type="InterPro" id="IPR017871">
    <property type="entry name" value="ABC_transporter-like_CS"/>
</dbReference>
<feature type="non-terminal residue" evidence="11">
    <location>
        <position position="581"/>
    </location>
</feature>
<evidence type="ECO:0000256" key="2">
    <source>
        <dbReference type="ARBA" id="ARBA00022448"/>
    </source>
</evidence>
<feature type="domain" description="ABC transporter" evidence="9">
    <location>
        <begin position="243"/>
        <end position="483"/>
    </location>
</feature>
<dbReference type="SUPFAM" id="SSF52540">
    <property type="entry name" value="P-loop containing nucleoside triphosphate hydrolases"/>
    <property type="match status" value="1"/>
</dbReference>
<evidence type="ECO:0000313" key="11">
    <source>
        <dbReference type="EMBL" id="MST35056.1"/>
    </source>
</evidence>
<dbReference type="SUPFAM" id="SSF161098">
    <property type="entry name" value="MetI-like"/>
    <property type="match status" value="1"/>
</dbReference>
<sequence length="581" mass="60406">MAAGLGALVALYLGYPLVAFVVRLATSPHRGFGVPGLWAALATSVVGATVSLVLCTVTGVPLAYLLARHRGRVSAAVNLLVQLPLALPPLMGGIVLVYLVGPYTFLGQLSGERLTQTLAGVVIAQTFVSAPFLVVTARAAFREVDPALEEVAATLGYGRLRRLLRVAVPAAAGGIRAGMVLTWLRAFGEYGSTVVLAYHPYTLPVYTEVQFSSAPLSTTEAPTALGLLAAGVAIAVSQLRSPRRRRPLPAAAPPVAVDHPPVVVGFDLHARVGRFSLTVAHQASAHRLAIVGPSGSGKSLTLRSLAGVLPSAHGSVRFGDDDVGGLHPEFRRVGYVPQGYGLVPGRAVWAQVASGPNSDPQRAAWWLERLGLRGLEDRLPEQLSGGQRQRVGLARALATDPAVILLDEPLSALDTPVRAELRREFRRLQRELGLSTVLVTHDPQEAAALADEVVVVVDGTVLQAGAIAEVFERPASPAVARLLGIDNVLTAEVLAGGALRTAAGDLRVATGLPAGRAALCRVDPQRVRLLPAGADPGAAGGPVDALPATVVVGTGTVVDAVDLVRRWELTVAVGAAELAVH</sequence>
<evidence type="ECO:0000259" key="10">
    <source>
        <dbReference type="PROSITE" id="PS50928"/>
    </source>
</evidence>
<dbReference type="InterPro" id="IPR003593">
    <property type="entry name" value="AAA+_ATPase"/>
</dbReference>
<evidence type="ECO:0000256" key="4">
    <source>
        <dbReference type="ARBA" id="ARBA00022741"/>
    </source>
</evidence>
<dbReference type="InterPro" id="IPR000515">
    <property type="entry name" value="MetI-like"/>
</dbReference>
<evidence type="ECO:0000256" key="1">
    <source>
        <dbReference type="ARBA" id="ARBA00004141"/>
    </source>
</evidence>
<feature type="transmembrane region" description="Helical" evidence="8">
    <location>
        <begin position="79"/>
        <end position="101"/>
    </location>
</feature>
<dbReference type="PROSITE" id="PS00211">
    <property type="entry name" value="ABC_TRANSPORTER_1"/>
    <property type="match status" value="1"/>
</dbReference>
<evidence type="ECO:0000313" key="12">
    <source>
        <dbReference type="Proteomes" id="UP000437736"/>
    </source>
</evidence>
<reference evidence="11 12" key="1">
    <citation type="submission" date="2019-11" db="EMBL/GenBank/DDBJ databases">
        <title>Acidiferrimicrobium australis gen. nov., sp. nov., an acidophilic and obligately heterotrophic, member of the Actinobacteria that catalyses dissimilatory oxido- reduction of iron isolated from metal-rich acidic water in Chile.</title>
        <authorList>
            <person name="Gonzalez D."/>
            <person name="Huber K."/>
            <person name="Hedrich S."/>
            <person name="Rojas-Villalobos C."/>
            <person name="Quatrini R."/>
            <person name="Dinamarca M.A."/>
            <person name="Schwarz A."/>
            <person name="Canales C."/>
            <person name="Nancucheo I."/>
        </authorList>
    </citation>
    <scope>NUCLEOTIDE SEQUENCE [LARGE SCALE GENOMIC DNA]</scope>
    <source>
        <strain evidence="11 12">USS-CCA1</strain>
    </source>
</reference>
<dbReference type="Pfam" id="PF00528">
    <property type="entry name" value="BPD_transp_1"/>
    <property type="match status" value="1"/>
</dbReference>
<dbReference type="InterPro" id="IPR027417">
    <property type="entry name" value="P-loop_NTPase"/>
</dbReference>
<protein>
    <submittedName>
        <fullName evidence="11">ATP-binding cassette domain-containing protein</fullName>
    </submittedName>
</protein>
<dbReference type="Proteomes" id="UP000437736">
    <property type="component" value="Unassembled WGS sequence"/>
</dbReference>
<dbReference type="PROSITE" id="PS50893">
    <property type="entry name" value="ABC_TRANSPORTER_2"/>
    <property type="match status" value="1"/>
</dbReference>
<keyword evidence="6 8" id="KW-1133">Transmembrane helix</keyword>
<dbReference type="PROSITE" id="PS50928">
    <property type="entry name" value="ABC_TM1"/>
    <property type="match status" value="1"/>
</dbReference>
<keyword evidence="7 8" id="KW-0472">Membrane</keyword>
<evidence type="ECO:0000256" key="6">
    <source>
        <dbReference type="ARBA" id="ARBA00022989"/>
    </source>
</evidence>
<dbReference type="PANTHER" id="PTHR42781:SF4">
    <property type="entry name" value="SPERMIDINE_PUTRESCINE IMPORT ATP-BINDING PROTEIN POTA"/>
    <property type="match status" value="1"/>
</dbReference>
<dbReference type="SMART" id="SM00382">
    <property type="entry name" value="AAA"/>
    <property type="match status" value="1"/>
</dbReference>
<dbReference type="Gene3D" id="3.40.50.300">
    <property type="entry name" value="P-loop containing nucleotide triphosphate hydrolases"/>
    <property type="match status" value="1"/>
</dbReference>
<dbReference type="Gene3D" id="1.10.3720.10">
    <property type="entry name" value="MetI-like"/>
    <property type="match status" value="1"/>
</dbReference>
<evidence type="ECO:0000256" key="8">
    <source>
        <dbReference type="RuleBase" id="RU363032"/>
    </source>
</evidence>
<keyword evidence="4" id="KW-0547">Nucleotide-binding</keyword>
<comment type="similarity">
    <text evidence="8">Belongs to the binding-protein-dependent transport system permease family.</text>
</comment>
<keyword evidence="5 11" id="KW-0067">ATP-binding</keyword>
<dbReference type="GO" id="GO:0005524">
    <property type="term" value="F:ATP binding"/>
    <property type="evidence" value="ECO:0007669"/>
    <property type="project" value="UniProtKB-KW"/>
</dbReference>
<gene>
    <name evidence="11" type="ORF">GHK86_20290</name>
</gene>
<evidence type="ECO:0000256" key="5">
    <source>
        <dbReference type="ARBA" id="ARBA00022840"/>
    </source>
</evidence>
<evidence type="ECO:0000256" key="3">
    <source>
        <dbReference type="ARBA" id="ARBA00022692"/>
    </source>
</evidence>
<dbReference type="Pfam" id="PF00005">
    <property type="entry name" value="ABC_tran"/>
    <property type="match status" value="1"/>
</dbReference>
<accession>A0ABW9QZJ9</accession>